<keyword evidence="3" id="KW-1185">Reference proteome</keyword>
<dbReference type="InterPro" id="IPR020843">
    <property type="entry name" value="ER"/>
</dbReference>
<evidence type="ECO:0000259" key="1">
    <source>
        <dbReference type="SMART" id="SM00829"/>
    </source>
</evidence>
<dbReference type="OrthoDB" id="9787435at2"/>
<comment type="caution">
    <text evidence="2">The sequence shown here is derived from an EMBL/GenBank/DDBJ whole genome shotgun (WGS) entry which is preliminary data.</text>
</comment>
<dbReference type="AlphaFoldDB" id="A0A1C1A238"/>
<dbReference type="Pfam" id="PF00107">
    <property type="entry name" value="ADH_zinc_N"/>
    <property type="match status" value="1"/>
</dbReference>
<dbReference type="RefSeq" id="WP_065852959.1">
    <property type="nucleotide sequence ID" value="NZ_LYPC01000019.1"/>
</dbReference>
<proteinExistence type="predicted"/>
<dbReference type="EMBL" id="LYPC01000019">
    <property type="protein sequence ID" value="OCT14604.1"/>
    <property type="molecule type" value="Genomic_DNA"/>
</dbReference>
<dbReference type="InterPro" id="IPR051397">
    <property type="entry name" value="Zn-ADH-like_protein"/>
</dbReference>
<dbReference type="InterPro" id="IPR013149">
    <property type="entry name" value="ADH-like_C"/>
</dbReference>
<gene>
    <name evidence="2" type="ORF">A8709_17200</name>
</gene>
<dbReference type="STRING" id="512399.A8709_17200"/>
<reference evidence="3" key="1">
    <citation type="submission" date="2016-05" db="EMBL/GenBank/DDBJ databases">
        <title>Paenibacillus oryzae. sp. nov., isolated from the rice root.</title>
        <authorList>
            <person name="Zhang J."/>
            <person name="Zhang X."/>
        </authorList>
    </citation>
    <scope>NUCLEOTIDE SEQUENCE [LARGE SCALE GENOMIC DNA]</scope>
    <source>
        <strain evidence="3">KCTC13222</strain>
    </source>
</reference>
<evidence type="ECO:0000313" key="3">
    <source>
        <dbReference type="Proteomes" id="UP000093309"/>
    </source>
</evidence>
<dbReference type="PANTHER" id="PTHR43677">
    <property type="entry name" value="SHORT-CHAIN DEHYDROGENASE/REDUCTASE"/>
    <property type="match status" value="1"/>
</dbReference>
<dbReference type="GO" id="GO:0016491">
    <property type="term" value="F:oxidoreductase activity"/>
    <property type="evidence" value="ECO:0007669"/>
    <property type="project" value="InterPro"/>
</dbReference>
<protein>
    <submittedName>
        <fullName evidence="2">Quinone oxidoreductase</fullName>
    </submittedName>
</protein>
<name>A0A1C1A238_9BACL</name>
<dbReference type="PANTHER" id="PTHR43677:SF11">
    <property type="entry name" value="ZINC-CONTAINING ALCOHOL DEHYDROGENASE"/>
    <property type="match status" value="1"/>
</dbReference>
<sequence length="319" mass="33580">MYAAVVRSFDKAPQYDLFDTPQPSGKNEILVDVLAAGLHTRVRSQANGSHYTSSDQLPLIPGIDGVGRLPDGKCVYFVAPDTSLGTFAEKSVIDLRRSVPLPEGVDPVLIAAAMNPAMSAWVALQRRVDFQPGQKVLVLGATGNSGQMAVQIAKLLGASHVIGAGRDQQRLHALAALGADDLVSLAGDPEEVAERLGEAASEVDIVIDYLWGKPAELAMLPILTKRSDRSRALTWIQIGSVAGPTAAVPSVALRSANFQVIGSGQGSVSTAGYVAEFPDLIAAISAGKLTVNAESFPLSDVEKVWNAPTNHGKRVVFIP</sequence>
<dbReference type="InterPro" id="IPR036291">
    <property type="entry name" value="NAD(P)-bd_dom_sf"/>
</dbReference>
<accession>A0A1C1A238</accession>
<evidence type="ECO:0000313" key="2">
    <source>
        <dbReference type="EMBL" id="OCT14604.1"/>
    </source>
</evidence>
<dbReference type="Gene3D" id="3.90.180.10">
    <property type="entry name" value="Medium-chain alcohol dehydrogenases, catalytic domain"/>
    <property type="match status" value="1"/>
</dbReference>
<feature type="domain" description="Enoyl reductase (ER)" evidence="1">
    <location>
        <begin position="8"/>
        <end position="316"/>
    </location>
</feature>
<dbReference type="InterPro" id="IPR011032">
    <property type="entry name" value="GroES-like_sf"/>
</dbReference>
<dbReference type="SUPFAM" id="SSF51735">
    <property type="entry name" value="NAD(P)-binding Rossmann-fold domains"/>
    <property type="match status" value="1"/>
</dbReference>
<dbReference type="Proteomes" id="UP000093309">
    <property type="component" value="Unassembled WGS sequence"/>
</dbReference>
<organism evidence="2 3">
    <name type="scientific">Paenibacillus pectinilyticus</name>
    <dbReference type="NCBI Taxonomy" id="512399"/>
    <lineage>
        <taxon>Bacteria</taxon>
        <taxon>Bacillati</taxon>
        <taxon>Bacillota</taxon>
        <taxon>Bacilli</taxon>
        <taxon>Bacillales</taxon>
        <taxon>Paenibacillaceae</taxon>
        <taxon>Paenibacillus</taxon>
    </lineage>
</organism>
<dbReference type="SUPFAM" id="SSF50129">
    <property type="entry name" value="GroES-like"/>
    <property type="match status" value="1"/>
</dbReference>
<dbReference type="SMART" id="SM00829">
    <property type="entry name" value="PKS_ER"/>
    <property type="match status" value="1"/>
</dbReference>